<sequence length="58" mass="6035">MKTVMAHGMTLAAFVPSLGCADRSVAGHGCPRPLCRYPKVARCTGASDINDVASLRCA</sequence>
<name>A0AA92QDF3_RALSL</name>
<accession>A0AA92QDF3</accession>
<gene>
    <name evidence="1" type="ORF">HF909_22785</name>
</gene>
<organism evidence="1 2">
    <name type="scientific">Ralstonia solanacearum</name>
    <name type="common">Pseudomonas solanacearum</name>
    <dbReference type="NCBI Taxonomy" id="305"/>
    <lineage>
        <taxon>Bacteria</taxon>
        <taxon>Pseudomonadati</taxon>
        <taxon>Pseudomonadota</taxon>
        <taxon>Betaproteobacteria</taxon>
        <taxon>Burkholderiales</taxon>
        <taxon>Burkholderiaceae</taxon>
        <taxon>Ralstonia</taxon>
        <taxon>Ralstonia solanacearum species complex</taxon>
    </lineage>
</organism>
<proteinExistence type="predicted"/>
<geneLocation type="plasmid" evidence="1 2">
    <name>pUW774mp</name>
</geneLocation>
<keyword evidence="1" id="KW-0614">Plasmid</keyword>
<dbReference type="EMBL" id="CP051170">
    <property type="protein sequence ID" value="QOK99180.1"/>
    <property type="molecule type" value="Genomic_DNA"/>
</dbReference>
<evidence type="ECO:0000313" key="1">
    <source>
        <dbReference type="EMBL" id="QOK99180.1"/>
    </source>
</evidence>
<reference evidence="2" key="1">
    <citation type="submission" date="2020-04" db="EMBL/GenBank/DDBJ databases">
        <title>Ralstonia solanacearum UW576, UW763, UW773, and UW774.</title>
        <authorList>
            <person name="Steidl O."/>
            <person name="Truchon A."/>
            <person name="Allen C."/>
        </authorList>
    </citation>
    <scope>NUCLEOTIDE SEQUENCE [LARGE SCALE GENOMIC DNA]</scope>
    <source>
        <strain evidence="2">UW774</strain>
        <plasmid evidence="2">pUW774mp</plasmid>
    </source>
</reference>
<dbReference type="Proteomes" id="UP000593970">
    <property type="component" value="Plasmid pUW774mp"/>
</dbReference>
<evidence type="ECO:0000313" key="2">
    <source>
        <dbReference type="Proteomes" id="UP000593970"/>
    </source>
</evidence>
<dbReference type="AlphaFoldDB" id="A0AA92QDF3"/>
<protein>
    <submittedName>
        <fullName evidence="1">Uncharacterized protein</fullName>
    </submittedName>
</protein>